<evidence type="ECO:0000256" key="8">
    <source>
        <dbReference type="SAM" id="Phobius"/>
    </source>
</evidence>
<dbReference type="PANTHER" id="PTHR30221:SF18">
    <property type="entry name" value="SLL0590 PROTEIN"/>
    <property type="match status" value="1"/>
</dbReference>
<dbReference type="PANTHER" id="PTHR30221">
    <property type="entry name" value="SMALL-CONDUCTANCE MECHANOSENSITIVE CHANNEL"/>
    <property type="match status" value="1"/>
</dbReference>
<feature type="compositionally biased region" description="Pro residues" evidence="7">
    <location>
        <begin position="596"/>
        <end position="612"/>
    </location>
</feature>
<feature type="region of interest" description="Disordered" evidence="7">
    <location>
        <begin position="582"/>
        <end position="621"/>
    </location>
</feature>
<evidence type="ECO:0000256" key="1">
    <source>
        <dbReference type="ARBA" id="ARBA00004651"/>
    </source>
</evidence>
<dbReference type="EMBL" id="JAVRHT010000013">
    <property type="protein sequence ID" value="MDT0631540.1"/>
    <property type="molecule type" value="Genomic_DNA"/>
</dbReference>
<feature type="transmembrane region" description="Helical" evidence="8">
    <location>
        <begin position="380"/>
        <end position="406"/>
    </location>
</feature>
<dbReference type="Proteomes" id="UP001267426">
    <property type="component" value="Unassembled WGS sequence"/>
</dbReference>
<keyword evidence="5 8" id="KW-1133">Transmembrane helix</keyword>
<evidence type="ECO:0000259" key="11">
    <source>
        <dbReference type="Pfam" id="PF21082"/>
    </source>
</evidence>
<dbReference type="InterPro" id="IPR011066">
    <property type="entry name" value="MscS_channel_C_sf"/>
</dbReference>
<comment type="similarity">
    <text evidence="2">Belongs to the MscS (TC 1.A.23) family.</text>
</comment>
<dbReference type="InterPro" id="IPR049278">
    <property type="entry name" value="MS_channel_C"/>
</dbReference>
<evidence type="ECO:0000259" key="10">
    <source>
        <dbReference type="Pfam" id="PF00924"/>
    </source>
</evidence>
<dbReference type="InterPro" id="IPR006685">
    <property type="entry name" value="MscS_channel_2nd"/>
</dbReference>
<dbReference type="Gene3D" id="3.30.70.100">
    <property type="match status" value="1"/>
</dbReference>
<accession>A0ABU3BQJ2</accession>
<keyword evidence="13" id="KW-1185">Reference proteome</keyword>
<dbReference type="Gene3D" id="2.30.30.60">
    <property type="match status" value="1"/>
</dbReference>
<feature type="transmembrane region" description="Helical" evidence="8">
    <location>
        <begin position="252"/>
        <end position="276"/>
    </location>
</feature>
<keyword evidence="9" id="KW-0732">Signal</keyword>
<feature type="transmembrane region" description="Helical" evidence="8">
    <location>
        <begin position="296"/>
        <end position="319"/>
    </location>
</feature>
<dbReference type="SUPFAM" id="SSF82689">
    <property type="entry name" value="Mechanosensitive channel protein MscS (YggB), C-terminal domain"/>
    <property type="match status" value="1"/>
</dbReference>
<dbReference type="Pfam" id="PF00924">
    <property type="entry name" value="MS_channel_2nd"/>
    <property type="match status" value="1"/>
</dbReference>
<dbReference type="Gene3D" id="1.10.287.1260">
    <property type="match status" value="1"/>
</dbReference>
<proteinExistence type="inferred from homology"/>
<feature type="chain" id="PRO_5047101139" evidence="9">
    <location>
        <begin position="22"/>
        <end position="621"/>
    </location>
</feature>
<comment type="subcellular location">
    <subcellularLocation>
        <location evidence="1">Cell membrane</location>
        <topology evidence="1">Multi-pass membrane protein</topology>
    </subcellularLocation>
</comment>
<sequence length="621" mass="66045">MLRPALAVALFAALAGVPALAQQADPAVVADSAAVDSLAADSLALADSGLVARTGAEIDSIAVAAITDTTTRVADVLGNGVGVDLFGRTLFEVWGGLGPFSPEERAAALSDRLAELATNGDVDPEGLRIVDGNDLSLVQIGPVTVMTVTNEDAQALGVPRAQAAVGYRQEIISGVRAYREQATIRGVVQNAVVSVVALVVLVLVLRGLGWLFGWIDRRTAAVRGRVLRPVRIGTLEVVGRDQVARFGRGLGALLRLAVSAVIVYAFLAYVLGLFPWTRSWSENLLNVALAPLQRLGAVLLSSVDNVIAIVVILVVVRWLMRLSDYLFIRVERGEVQLGGFHAELADPTRKIARFLLGILAVMLIYPYTPIVNSPVFQGLTVFLGILFSLGSSTAIANMVAGIVLTYSRAFRIGDRVKVGDTFGDVVEKSFLVTRIRTPKNEDVSVPNATVLSNHIINYSVMAREGSGVILHTEITIGYDVPWPQVHRLLIQAARDTAGVEATPPPFVLQTGLGDFSVAYQLNAYTREVTRMARIYSDVHQHVQDRFAEAGVEVLSPTYGAWREGPSTVPEYAALRDLEGRVAVAPPAAETDGADAPAPPEPTPLPDVKPPPFLGGAAGDGS</sequence>
<dbReference type="SUPFAM" id="SSF50182">
    <property type="entry name" value="Sm-like ribonucleoproteins"/>
    <property type="match status" value="1"/>
</dbReference>
<feature type="signal peptide" evidence="9">
    <location>
        <begin position="1"/>
        <end position="21"/>
    </location>
</feature>
<evidence type="ECO:0000256" key="5">
    <source>
        <dbReference type="ARBA" id="ARBA00022989"/>
    </source>
</evidence>
<dbReference type="InterPro" id="IPR023408">
    <property type="entry name" value="MscS_beta-dom_sf"/>
</dbReference>
<keyword evidence="3" id="KW-1003">Cell membrane</keyword>
<evidence type="ECO:0000256" key="4">
    <source>
        <dbReference type="ARBA" id="ARBA00022692"/>
    </source>
</evidence>
<feature type="domain" description="Mechanosensitive ion channel MscS" evidence="10">
    <location>
        <begin position="394"/>
        <end position="459"/>
    </location>
</feature>
<feature type="transmembrane region" description="Helical" evidence="8">
    <location>
        <begin position="191"/>
        <end position="215"/>
    </location>
</feature>
<feature type="domain" description="Mechanosensitive ion channel MscS C-terminal" evidence="11">
    <location>
        <begin position="472"/>
        <end position="552"/>
    </location>
</feature>
<feature type="compositionally biased region" description="Low complexity" evidence="7">
    <location>
        <begin position="584"/>
        <end position="595"/>
    </location>
</feature>
<reference evidence="12 13" key="1">
    <citation type="submission" date="2023-09" db="EMBL/GenBank/DDBJ databases">
        <authorList>
            <person name="Rey-Velasco X."/>
        </authorList>
    </citation>
    <scope>NUCLEOTIDE SEQUENCE [LARGE SCALE GENOMIC DNA]</scope>
    <source>
        <strain evidence="12 13">F394</strain>
    </source>
</reference>
<organism evidence="12 13">
    <name type="scientific">Rubrivirga litoralis</name>
    <dbReference type="NCBI Taxonomy" id="3075598"/>
    <lineage>
        <taxon>Bacteria</taxon>
        <taxon>Pseudomonadati</taxon>
        <taxon>Rhodothermota</taxon>
        <taxon>Rhodothermia</taxon>
        <taxon>Rhodothermales</taxon>
        <taxon>Rubricoccaceae</taxon>
        <taxon>Rubrivirga</taxon>
    </lineage>
</organism>
<dbReference type="Pfam" id="PF21082">
    <property type="entry name" value="MS_channel_3rd"/>
    <property type="match status" value="1"/>
</dbReference>
<name>A0ABU3BQJ2_9BACT</name>
<comment type="caution">
    <text evidence="12">The sequence shown here is derived from an EMBL/GenBank/DDBJ whole genome shotgun (WGS) entry which is preliminary data.</text>
</comment>
<evidence type="ECO:0000256" key="7">
    <source>
        <dbReference type="SAM" id="MobiDB-lite"/>
    </source>
</evidence>
<evidence type="ECO:0000256" key="2">
    <source>
        <dbReference type="ARBA" id="ARBA00008017"/>
    </source>
</evidence>
<evidence type="ECO:0000313" key="13">
    <source>
        <dbReference type="Proteomes" id="UP001267426"/>
    </source>
</evidence>
<evidence type="ECO:0000256" key="3">
    <source>
        <dbReference type="ARBA" id="ARBA00022475"/>
    </source>
</evidence>
<keyword evidence="6 8" id="KW-0472">Membrane</keyword>
<keyword evidence="4 8" id="KW-0812">Transmembrane</keyword>
<feature type="transmembrane region" description="Helical" evidence="8">
    <location>
        <begin position="351"/>
        <end position="368"/>
    </location>
</feature>
<dbReference type="RefSeq" id="WP_311662883.1">
    <property type="nucleotide sequence ID" value="NZ_JAVRHT010000013.1"/>
</dbReference>
<dbReference type="InterPro" id="IPR010920">
    <property type="entry name" value="LSM_dom_sf"/>
</dbReference>
<gene>
    <name evidence="12" type="ORF">RM540_07225</name>
</gene>
<dbReference type="InterPro" id="IPR045275">
    <property type="entry name" value="MscS_archaea/bacteria_type"/>
</dbReference>
<evidence type="ECO:0000256" key="6">
    <source>
        <dbReference type="ARBA" id="ARBA00023136"/>
    </source>
</evidence>
<evidence type="ECO:0000313" key="12">
    <source>
        <dbReference type="EMBL" id="MDT0631540.1"/>
    </source>
</evidence>
<protein>
    <submittedName>
        <fullName evidence="12">Mechanosensitive ion channel family protein</fullName>
    </submittedName>
</protein>
<evidence type="ECO:0000256" key="9">
    <source>
        <dbReference type="SAM" id="SignalP"/>
    </source>
</evidence>